<dbReference type="Pfam" id="PF01648">
    <property type="entry name" value="ACPS"/>
    <property type="match status" value="1"/>
</dbReference>
<gene>
    <name evidence="3" type="ORF">RYX45_14505</name>
</gene>
<evidence type="ECO:0000313" key="4">
    <source>
        <dbReference type="Proteomes" id="UP001285636"/>
    </source>
</evidence>
<dbReference type="GO" id="GO:0008897">
    <property type="term" value="F:holo-[acyl-carrier-protein] synthase activity"/>
    <property type="evidence" value="ECO:0007669"/>
    <property type="project" value="InterPro"/>
</dbReference>
<dbReference type="InterPro" id="IPR037143">
    <property type="entry name" value="4-PPantetheinyl_Trfase_dom_sf"/>
</dbReference>
<dbReference type="RefSeq" id="WP_323467180.1">
    <property type="nucleotide sequence ID" value="NZ_CP144224.1"/>
</dbReference>
<comment type="caution">
    <text evidence="3">The sequence shown here is derived from an EMBL/GenBank/DDBJ whole genome shotgun (WGS) entry which is preliminary data.</text>
</comment>
<dbReference type="EMBL" id="JAWJAY010000003">
    <property type="protein sequence ID" value="MDV2886398.1"/>
    <property type="molecule type" value="Genomic_DNA"/>
</dbReference>
<evidence type="ECO:0000313" key="3">
    <source>
        <dbReference type="EMBL" id="MDV2886398.1"/>
    </source>
</evidence>
<organism evidence="3 4">
    <name type="scientific">Alkalihalophilus pseudofirmus</name>
    <name type="common">Bacillus pseudofirmus</name>
    <dbReference type="NCBI Taxonomy" id="79885"/>
    <lineage>
        <taxon>Bacteria</taxon>
        <taxon>Bacillati</taxon>
        <taxon>Bacillota</taxon>
        <taxon>Bacilli</taxon>
        <taxon>Bacillales</taxon>
        <taxon>Bacillaceae</taxon>
        <taxon>Alkalihalophilus</taxon>
    </lineage>
</organism>
<proteinExistence type="predicted"/>
<keyword evidence="1 3" id="KW-0808">Transferase</keyword>
<name>A0AAJ2NQ33_ALKPS</name>
<accession>A0AAJ2NQ33</accession>
<reference evidence="3" key="1">
    <citation type="submission" date="2023-10" db="EMBL/GenBank/DDBJ databases">
        <title>Screening of Alkalihalophilus pseudofirmusBZ-TG-HK211 and Its Alleviation of Salt Stress on Rapeseed Growth.</title>
        <authorList>
            <person name="Zhao B."/>
            <person name="Guo T."/>
        </authorList>
    </citation>
    <scope>NUCLEOTIDE SEQUENCE</scope>
    <source>
        <strain evidence="3">BZ-TG-HK211</strain>
    </source>
</reference>
<evidence type="ECO:0000256" key="1">
    <source>
        <dbReference type="ARBA" id="ARBA00022679"/>
    </source>
</evidence>
<feature type="domain" description="4'-phosphopantetheinyl transferase" evidence="2">
    <location>
        <begin position="5"/>
        <end position="83"/>
    </location>
</feature>
<sequence length="114" mass="12850">MRIIGLGVDIIDRELVLKPHVINHSFSLEEQRYLEASIDKLKDSSIIFAIKEAFMKAASGYVSLGDLKKVNVRANNDAYSILYEEGSFMNDKQCWITTNVFPEYTIASVTIVST</sequence>
<dbReference type="InterPro" id="IPR008278">
    <property type="entry name" value="4-PPantetheinyl_Trfase_dom"/>
</dbReference>
<evidence type="ECO:0000259" key="2">
    <source>
        <dbReference type="Pfam" id="PF01648"/>
    </source>
</evidence>
<dbReference type="Gene3D" id="3.90.470.20">
    <property type="entry name" value="4'-phosphopantetheinyl transferase domain"/>
    <property type="match status" value="1"/>
</dbReference>
<dbReference type="Proteomes" id="UP001285636">
    <property type="component" value="Unassembled WGS sequence"/>
</dbReference>
<dbReference type="SUPFAM" id="SSF56214">
    <property type="entry name" value="4'-phosphopantetheinyl transferase"/>
    <property type="match status" value="1"/>
</dbReference>
<dbReference type="AlphaFoldDB" id="A0AAJ2NQ33"/>
<dbReference type="GO" id="GO:0000287">
    <property type="term" value="F:magnesium ion binding"/>
    <property type="evidence" value="ECO:0007669"/>
    <property type="project" value="InterPro"/>
</dbReference>
<protein>
    <submittedName>
        <fullName evidence="3">4'-phosphopantetheinyl transferase superfamily protein</fullName>
    </submittedName>
</protein>